<protein>
    <recommendedName>
        <fullName evidence="8">Partial AB-hydrolase lipase domain-containing protein</fullName>
    </recommendedName>
</protein>
<evidence type="ECO:0000256" key="2">
    <source>
        <dbReference type="ARBA" id="ARBA00022729"/>
    </source>
</evidence>
<keyword evidence="6" id="KW-0325">Glycoprotein</keyword>
<feature type="chain" id="PRO_5040291063" description="Partial AB-hydrolase lipase domain-containing protein" evidence="7">
    <location>
        <begin position="19"/>
        <end position="796"/>
    </location>
</feature>
<evidence type="ECO:0000256" key="5">
    <source>
        <dbReference type="ARBA" id="ARBA00023098"/>
    </source>
</evidence>
<dbReference type="Pfam" id="PF04083">
    <property type="entry name" value="Abhydro_lipase"/>
    <property type="match status" value="2"/>
</dbReference>
<name>A0A9P0B5F7_BRAAE</name>
<dbReference type="OrthoDB" id="9974421at2759"/>
<dbReference type="SUPFAM" id="SSF53474">
    <property type="entry name" value="alpha/beta-Hydrolases"/>
    <property type="match status" value="2"/>
</dbReference>
<reference evidence="9" key="1">
    <citation type="submission" date="2021-12" db="EMBL/GenBank/DDBJ databases">
        <authorList>
            <person name="King R."/>
        </authorList>
    </citation>
    <scope>NUCLEOTIDE SEQUENCE</scope>
</reference>
<dbReference type="Gene3D" id="3.40.50.1820">
    <property type="entry name" value="alpha/beta hydrolase"/>
    <property type="match status" value="2"/>
</dbReference>
<evidence type="ECO:0000256" key="4">
    <source>
        <dbReference type="ARBA" id="ARBA00022963"/>
    </source>
</evidence>
<keyword evidence="4" id="KW-0442">Lipid degradation</keyword>
<gene>
    <name evidence="9" type="ORF">MELIAE_LOCUS6242</name>
</gene>
<dbReference type="EMBL" id="OV121135">
    <property type="protein sequence ID" value="CAH0554708.1"/>
    <property type="molecule type" value="Genomic_DNA"/>
</dbReference>
<keyword evidence="3" id="KW-0378">Hydrolase</keyword>
<dbReference type="GO" id="GO:0016787">
    <property type="term" value="F:hydrolase activity"/>
    <property type="evidence" value="ECO:0007669"/>
    <property type="project" value="UniProtKB-KW"/>
</dbReference>
<keyword evidence="2 7" id="KW-0732">Signal</keyword>
<dbReference type="FunFam" id="3.40.50.1820:FF:000057">
    <property type="entry name" value="Lipase"/>
    <property type="match status" value="2"/>
</dbReference>
<comment type="similarity">
    <text evidence="1">Belongs to the AB hydrolase superfamily. Lipase family.</text>
</comment>
<organism evidence="9 10">
    <name type="scientific">Brassicogethes aeneus</name>
    <name type="common">Rape pollen beetle</name>
    <name type="synonym">Meligethes aeneus</name>
    <dbReference type="NCBI Taxonomy" id="1431903"/>
    <lineage>
        <taxon>Eukaryota</taxon>
        <taxon>Metazoa</taxon>
        <taxon>Ecdysozoa</taxon>
        <taxon>Arthropoda</taxon>
        <taxon>Hexapoda</taxon>
        <taxon>Insecta</taxon>
        <taxon>Pterygota</taxon>
        <taxon>Neoptera</taxon>
        <taxon>Endopterygota</taxon>
        <taxon>Coleoptera</taxon>
        <taxon>Polyphaga</taxon>
        <taxon>Cucujiformia</taxon>
        <taxon>Nitidulidae</taxon>
        <taxon>Meligethinae</taxon>
        <taxon>Brassicogethes</taxon>
    </lineage>
</organism>
<dbReference type="GO" id="GO:0016042">
    <property type="term" value="P:lipid catabolic process"/>
    <property type="evidence" value="ECO:0007669"/>
    <property type="project" value="UniProtKB-KW"/>
</dbReference>
<dbReference type="InterPro" id="IPR006693">
    <property type="entry name" value="AB_hydrolase_lipase"/>
</dbReference>
<feature type="domain" description="Partial AB-hydrolase lipase" evidence="8">
    <location>
        <begin position="44"/>
        <end position="99"/>
    </location>
</feature>
<evidence type="ECO:0000256" key="1">
    <source>
        <dbReference type="ARBA" id="ARBA00010701"/>
    </source>
</evidence>
<keyword evidence="10" id="KW-1185">Reference proteome</keyword>
<dbReference type="InterPro" id="IPR029058">
    <property type="entry name" value="AB_hydrolase_fold"/>
</dbReference>
<dbReference type="Proteomes" id="UP001154078">
    <property type="component" value="Chromosome 4"/>
</dbReference>
<evidence type="ECO:0000256" key="7">
    <source>
        <dbReference type="SAM" id="SignalP"/>
    </source>
</evidence>
<dbReference type="PANTHER" id="PTHR11005">
    <property type="entry name" value="LYSOSOMAL ACID LIPASE-RELATED"/>
    <property type="match status" value="1"/>
</dbReference>
<feature type="domain" description="Partial AB-hydrolase lipase" evidence="8">
    <location>
        <begin position="433"/>
        <end position="487"/>
    </location>
</feature>
<keyword evidence="5" id="KW-0443">Lipid metabolism</keyword>
<evidence type="ECO:0000256" key="3">
    <source>
        <dbReference type="ARBA" id="ARBA00022801"/>
    </source>
</evidence>
<dbReference type="AlphaFoldDB" id="A0A9P0B5F7"/>
<sequence length="796" mass="90818">MRTLLLLCIIVHFYGAQSIRVCKTAIDYVTGKNCYENKDDTRNITEVISSRGYNVEEHFLTTDDGYEILVERLYSKVTKTNPVLIGHGIMMNGEGFVSQGNKSLGFVLANAGYDVWLISFRGLKYSNKGKIPNSEYRYWNFTFHEMAIYDFKAVLNLVSTTTNQKVIYMGYSMGTHVGFAYGSLFPQETEEKIAGLMMLSPVAYYINAKTFAQFLRPFLPLLTFIDKFVFHGHIFDFLPKTLKFCTLGGVVTMNICHGLAGIIFGFDYQQIDYETYPLFFQKVPDTICLKNLEHELQIGKSVRFAQYDYGTSLNMEYYNQPDPPLYNLTNIPVPVSMWLGLNDWISTVESAEKTQSQLQPKNRCKINIISLKSWMHLDILEAKDVIPLFFNNLLNEAEKIAEDVGVEPITNHSVLFPEIFAEIRDMPGIKLRTEVISSRGYNVEEHFLTTDDGYEILVVRLNSKVTKTNPVLIGHGIMMNGEGFVSQGNKSLGFVLADAGYDVWLISFRGLKYSNKGKIPNSEYRYWNFTFHEMAIYDFKAALTLVWTTTNQKAIYMGYSMGTQVGFAYGSLFPQETKEKVAGLMMFSPVAYYINAKTFAKFLTPFLPLLTFIDKFVFHGHIFDFLPETLKFCALGGVLTMNICHGLAGIIFGFDYQQIDYQTYPLFLQKVPDTICLKNLKHELQIGKSVRFAQYDYGTSLNMEYYNQPDPPLYNLTNIPVPVSMWLGLNDWISTVESAKKIQSHLQPKNRCKINIISLKSWMHLDILEAKDVIPLFFNDLLKEAGKIAEGTCTSE</sequence>
<proteinExistence type="inferred from homology"/>
<evidence type="ECO:0000259" key="8">
    <source>
        <dbReference type="Pfam" id="PF04083"/>
    </source>
</evidence>
<evidence type="ECO:0000313" key="9">
    <source>
        <dbReference type="EMBL" id="CAH0554708.1"/>
    </source>
</evidence>
<evidence type="ECO:0000313" key="10">
    <source>
        <dbReference type="Proteomes" id="UP001154078"/>
    </source>
</evidence>
<evidence type="ECO:0000256" key="6">
    <source>
        <dbReference type="ARBA" id="ARBA00023180"/>
    </source>
</evidence>
<accession>A0A9P0B5F7</accession>
<feature type="signal peptide" evidence="7">
    <location>
        <begin position="1"/>
        <end position="18"/>
    </location>
</feature>